<protein>
    <submittedName>
        <fullName evidence="1">Uncharacterized protein</fullName>
    </submittedName>
</protein>
<gene>
    <name evidence="1" type="ORF">L596_017282</name>
</gene>
<proteinExistence type="predicted"/>
<reference evidence="1 2" key="1">
    <citation type="journal article" date="2015" name="Genome Biol.">
        <title>Comparative genomics of Steinernema reveals deeply conserved gene regulatory networks.</title>
        <authorList>
            <person name="Dillman A.R."/>
            <person name="Macchietto M."/>
            <person name="Porter C.F."/>
            <person name="Rogers A."/>
            <person name="Williams B."/>
            <person name="Antoshechkin I."/>
            <person name="Lee M.M."/>
            <person name="Goodwin Z."/>
            <person name="Lu X."/>
            <person name="Lewis E.E."/>
            <person name="Goodrich-Blair H."/>
            <person name="Stock S.P."/>
            <person name="Adams B.J."/>
            <person name="Sternberg P.W."/>
            <person name="Mortazavi A."/>
        </authorList>
    </citation>
    <scope>NUCLEOTIDE SEQUENCE [LARGE SCALE GENOMIC DNA]</scope>
    <source>
        <strain evidence="1 2">ALL</strain>
    </source>
</reference>
<keyword evidence="2" id="KW-1185">Reference proteome</keyword>
<reference evidence="1 2" key="2">
    <citation type="journal article" date="2019" name="G3 (Bethesda)">
        <title>Hybrid Assembly of the Genome of the Entomopathogenic Nematode Steinernema carpocapsae Identifies the X-Chromosome.</title>
        <authorList>
            <person name="Serra L."/>
            <person name="Macchietto M."/>
            <person name="Macias-Munoz A."/>
            <person name="McGill C.J."/>
            <person name="Rodriguez I.M."/>
            <person name="Rodriguez B."/>
            <person name="Murad R."/>
            <person name="Mortazavi A."/>
        </authorList>
    </citation>
    <scope>NUCLEOTIDE SEQUENCE [LARGE SCALE GENOMIC DNA]</scope>
    <source>
        <strain evidence="1 2">ALL</strain>
    </source>
</reference>
<evidence type="ECO:0000313" key="1">
    <source>
        <dbReference type="EMBL" id="TKR76086.1"/>
    </source>
</evidence>
<dbReference type="Proteomes" id="UP000298663">
    <property type="component" value="Unassembled WGS sequence"/>
</dbReference>
<sequence>MRHPDSLNHSASTFVKTNKEKSQHVTCDAQYPVSHLITAYTPFFKTQYQSHNVITNQFKKLLINAFSKFSKILIITLKLYKNQENNVVIEHIFVK</sequence>
<dbReference type="AlphaFoldDB" id="A0A4U5N165"/>
<evidence type="ECO:0000313" key="2">
    <source>
        <dbReference type="Proteomes" id="UP000298663"/>
    </source>
</evidence>
<comment type="caution">
    <text evidence="1">The sequence shown here is derived from an EMBL/GenBank/DDBJ whole genome shotgun (WGS) entry which is preliminary data.</text>
</comment>
<name>A0A4U5N165_STECR</name>
<dbReference type="EMBL" id="AZBU02000005">
    <property type="protein sequence ID" value="TKR76086.1"/>
    <property type="molecule type" value="Genomic_DNA"/>
</dbReference>
<organism evidence="1 2">
    <name type="scientific">Steinernema carpocapsae</name>
    <name type="common">Entomopathogenic nematode</name>
    <dbReference type="NCBI Taxonomy" id="34508"/>
    <lineage>
        <taxon>Eukaryota</taxon>
        <taxon>Metazoa</taxon>
        <taxon>Ecdysozoa</taxon>
        <taxon>Nematoda</taxon>
        <taxon>Chromadorea</taxon>
        <taxon>Rhabditida</taxon>
        <taxon>Tylenchina</taxon>
        <taxon>Panagrolaimomorpha</taxon>
        <taxon>Strongyloidoidea</taxon>
        <taxon>Steinernematidae</taxon>
        <taxon>Steinernema</taxon>
    </lineage>
</organism>
<accession>A0A4U5N165</accession>